<dbReference type="PANTHER" id="PTHR32308:SF10">
    <property type="entry name" value="CITRATE LYASE SUBUNIT BETA"/>
    <property type="match status" value="1"/>
</dbReference>
<evidence type="ECO:0000256" key="2">
    <source>
        <dbReference type="ARBA" id="ARBA00022723"/>
    </source>
</evidence>
<accession>A0A7K1FEN8</accession>
<dbReference type="InterPro" id="IPR015813">
    <property type="entry name" value="Pyrv/PenolPyrv_kinase-like_dom"/>
</dbReference>
<gene>
    <name evidence="7" type="ORF">GIS00_01095</name>
</gene>
<sequence>MAYVDSADRGRIRLRRSSLICPGDDTKLLGKMETVAADVCIVDWEDGVVPARKEEARRLTAEALQKAWRCPERVIRTNGMDSDLFETDVFAAVAAGVDSIMLPKVENAEQIIEANLLIDRAEQAAGREAGTVEVWALAETVQSVQNADAIAEVPRVTCLIFGGGDLGADLRLKRIQLGSNRTLGIHRYEYFYAYSRMITAARAAGIDIQVTGFTSYTDLDASREDAEISAQFGATGALAISPRQLPIYNEVFGPGADDLVWADKVLAAVDAAAAEQRAVVVVDGSMVDGPFIRNARFLRSLQDLIDAHDGSVG</sequence>
<dbReference type="GO" id="GO:0000287">
    <property type="term" value="F:magnesium ion binding"/>
    <property type="evidence" value="ECO:0007669"/>
    <property type="project" value="TreeGrafter"/>
</dbReference>
<comment type="cofactor">
    <cofactor evidence="1">
        <name>Mg(2+)</name>
        <dbReference type="ChEBI" id="CHEBI:18420"/>
    </cofactor>
</comment>
<organism evidence="7 8">
    <name type="scientific">Nakamurella alba</name>
    <dbReference type="NCBI Taxonomy" id="2665158"/>
    <lineage>
        <taxon>Bacteria</taxon>
        <taxon>Bacillati</taxon>
        <taxon>Actinomycetota</taxon>
        <taxon>Actinomycetes</taxon>
        <taxon>Nakamurellales</taxon>
        <taxon>Nakamurellaceae</taxon>
        <taxon>Nakamurella</taxon>
    </lineage>
</organism>
<evidence type="ECO:0000259" key="6">
    <source>
        <dbReference type="Pfam" id="PF03328"/>
    </source>
</evidence>
<feature type="binding site" evidence="4">
    <location>
        <position position="139"/>
    </location>
    <ligand>
        <name>substrate</name>
    </ligand>
</feature>
<comment type="caution">
    <text evidence="7">The sequence shown here is derived from an EMBL/GenBank/DDBJ whole genome shotgun (WGS) entry which is preliminary data.</text>
</comment>
<dbReference type="EMBL" id="WLYK01000001">
    <property type="protein sequence ID" value="MTD12540.1"/>
    <property type="molecule type" value="Genomic_DNA"/>
</dbReference>
<feature type="binding site" evidence="5">
    <location>
        <position position="165"/>
    </location>
    <ligand>
        <name>Mg(2+)</name>
        <dbReference type="ChEBI" id="CHEBI:18420"/>
    </ligand>
</feature>
<feature type="domain" description="HpcH/HpaI aldolase/citrate lyase" evidence="6">
    <location>
        <begin position="16"/>
        <end position="242"/>
    </location>
</feature>
<evidence type="ECO:0000256" key="5">
    <source>
        <dbReference type="PIRSR" id="PIRSR015582-2"/>
    </source>
</evidence>
<evidence type="ECO:0000256" key="3">
    <source>
        <dbReference type="ARBA" id="ARBA00022842"/>
    </source>
</evidence>
<dbReference type="AlphaFoldDB" id="A0A7K1FEN8"/>
<dbReference type="RefSeq" id="WP_154766587.1">
    <property type="nucleotide sequence ID" value="NZ_WLYK01000001.1"/>
</dbReference>
<evidence type="ECO:0000256" key="4">
    <source>
        <dbReference type="PIRSR" id="PIRSR015582-1"/>
    </source>
</evidence>
<reference evidence="7 8" key="1">
    <citation type="submission" date="2019-11" db="EMBL/GenBank/DDBJ databases">
        <authorList>
            <person name="Jiang L.-Q."/>
        </authorList>
    </citation>
    <scope>NUCLEOTIDE SEQUENCE [LARGE SCALE GENOMIC DNA]</scope>
    <source>
        <strain evidence="7 8">YIM 132087</strain>
    </source>
</reference>
<dbReference type="GO" id="GO:0003824">
    <property type="term" value="F:catalytic activity"/>
    <property type="evidence" value="ECO:0007669"/>
    <property type="project" value="InterPro"/>
</dbReference>
<dbReference type="Pfam" id="PF03328">
    <property type="entry name" value="HpcH_HpaI"/>
    <property type="match status" value="1"/>
</dbReference>
<protein>
    <recommendedName>
        <fullName evidence="6">HpcH/HpaI aldolase/citrate lyase domain-containing protein</fullName>
    </recommendedName>
</protein>
<evidence type="ECO:0000313" key="7">
    <source>
        <dbReference type="EMBL" id="MTD12540.1"/>
    </source>
</evidence>
<dbReference type="GO" id="GO:0006107">
    <property type="term" value="P:oxaloacetate metabolic process"/>
    <property type="evidence" value="ECO:0007669"/>
    <property type="project" value="TreeGrafter"/>
</dbReference>
<feature type="binding site" evidence="5">
    <location>
        <position position="139"/>
    </location>
    <ligand>
        <name>Mg(2+)</name>
        <dbReference type="ChEBI" id="CHEBI:18420"/>
    </ligand>
</feature>
<dbReference type="InterPro" id="IPR005000">
    <property type="entry name" value="Aldolase/citrate-lyase_domain"/>
</dbReference>
<name>A0A7K1FEN8_9ACTN</name>
<keyword evidence="2 5" id="KW-0479">Metal-binding</keyword>
<proteinExistence type="predicted"/>
<dbReference type="InterPro" id="IPR040442">
    <property type="entry name" value="Pyrv_kinase-like_dom_sf"/>
</dbReference>
<feature type="binding site" evidence="4">
    <location>
        <position position="76"/>
    </location>
    <ligand>
        <name>substrate</name>
    </ligand>
</feature>
<dbReference type="Proteomes" id="UP000460221">
    <property type="component" value="Unassembled WGS sequence"/>
</dbReference>
<dbReference type="PANTHER" id="PTHR32308">
    <property type="entry name" value="LYASE BETA SUBUNIT, PUTATIVE (AFU_ORTHOLOGUE AFUA_4G13030)-RELATED"/>
    <property type="match status" value="1"/>
</dbReference>
<dbReference type="SUPFAM" id="SSF51621">
    <property type="entry name" value="Phosphoenolpyruvate/pyruvate domain"/>
    <property type="match status" value="1"/>
</dbReference>
<dbReference type="PIRSF" id="PIRSF015582">
    <property type="entry name" value="Cit_lyase_B"/>
    <property type="match status" value="1"/>
</dbReference>
<dbReference type="InterPro" id="IPR011206">
    <property type="entry name" value="Citrate_lyase_beta/mcl1/mcl2"/>
</dbReference>
<evidence type="ECO:0000256" key="1">
    <source>
        <dbReference type="ARBA" id="ARBA00001946"/>
    </source>
</evidence>
<keyword evidence="3 5" id="KW-0460">Magnesium</keyword>
<keyword evidence="8" id="KW-1185">Reference proteome</keyword>
<dbReference type="Gene3D" id="3.20.20.60">
    <property type="entry name" value="Phosphoenolpyruvate-binding domains"/>
    <property type="match status" value="1"/>
</dbReference>
<evidence type="ECO:0000313" key="8">
    <source>
        <dbReference type="Proteomes" id="UP000460221"/>
    </source>
</evidence>